<accession>A0AAV0E309</accession>
<evidence type="ECO:0000256" key="2">
    <source>
        <dbReference type="ARBA" id="ARBA00023054"/>
    </source>
</evidence>
<proteinExistence type="inferred from homology"/>
<keyword evidence="2 3" id="KW-0175">Coiled coil</keyword>
<feature type="region of interest" description="Disordered" evidence="4">
    <location>
        <begin position="1"/>
        <end position="56"/>
    </location>
</feature>
<dbReference type="InterPro" id="IPR008545">
    <property type="entry name" value="Web"/>
</dbReference>
<feature type="coiled-coil region" evidence="3">
    <location>
        <begin position="275"/>
        <end position="487"/>
    </location>
</feature>
<dbReference type="Pfam" id="PF05701">
    <property type="entry name" value="WEMBL"/>
    <property type="match status" value="1"/>
</dbReference>
<protein>
    <recommendedName>
        <fullName evidence="7">WEB family protein</fullName>
    </recommendedName>
</protein>
<feature type="coiled-coil region" evidence="3">
    <location>
        <begin position="525"/>
        <end position="588"/>
    </location>
</feature>
<dbReference type="AlphaFoldDB" id="A0AAV0E309"/>
<dbReference type="GO" id="GO:0009904">
    <property type="term" value="P:chloroplast accumulation movement"/>
    <property type="evidence" value="ECO:0007669"/>
    <property type="project" value="TreeGrafter"/>
</dbReference>
<reference evidence="5" key="1">
    <citation type="submission" date="2022-07" db="EMBL/GenBank/DDBJ databases">
        <authorList>
            <person name="Macas J."/>
            <person name="Novak P."/>
            <person name="Neumann P."/>
        </authorList>
    </citation>
    <scope>NUCLEOTIDE SEQUENCE</scope>
</reference>
<name>A0AAV0E309_9ASTE</name>
<organism evidence="5 6">
    <name type="scientific">Cuscuta epithymum</name>
    <dbReference type="NCBI Taxonomy" id="186058"/>
    <lineage>
        <taxon>Eukaryota</taxon>
        <taxon>Viridiplantae</taxon>
        <taxon>Streptophyta</taxon>
        <taxon>Embryophyta</taxon>
        <taxon>Tracheophyta</taxon>
        <taxon>Spermatophyta</taxon>
        <taxon>Magnoliopsida</taxon>
        <taxon>eudicotyledons</taxon>
        <taxon>Gunneridae</taxon>
        <taxon>Pentapetalae</taxon>
        <taxon>asterids</taxon>
        <taxon>lamiids</taxon>
        <taxon>Solanales</taxon>
        <taxon>Convolvulaceae</taxon>
        <taxon>Cuscuteae</taxon>
        <taxon>Cuscuta</taxon>
        <taxon>Cuscuta subgen. Cuscuta</taxon>
    </lineage>
</organism>
<keyword evidence="6" id="KW-1185">Reference proteome</keyword>
<comment type="similarity">
    <text evidence="1">Belongs to the WEB family.</text>
</comment>
<gene>
    <name evidence="5" type="ORF">CEPIT_LOCUS19781</name>
</gene>
<feature type="coiled-coil region" evidence="3">
    <location>
        <begin position="191"/>
        <end position="225"/>
    </location>
</feature>
<sequence length="627" mass="69617">MFGFSIRTRQNNASASPRTTDSPRVTAGSPASAGSPRHMGTPGTKGSPKQVEVGEIDTSAPFQSVKAAVSLFREAGASPMSQPATIKKSAKTLEERVLVKETQLHLIMKELDGLKEQLRNTEATKLQALRDLEKAKRTLHDLTSKLETVCEAKQAAIESTEAAKVKAKELEMQKSSKPAAISGDDAWKLHVDSEREQYKASAGELNSAKQELANLRQDFDAVLEAKLSAFQEAADAHHLTAVNRERANEFAKEVSALRETLAQVKLAPLQAQEENAKLNAEKESHLHSLKMAKEEADRKLSILREEADPAVNKSLAEKLEETNAMIEVLREQLNNVKVSDNTAWREVSAQKENAERALQEIRAEEESLKSLVDSLREELENVNKLRAELRNKAEETDSLAERLRVELDRNKKELEATIAGITKQEEEINAKIQELSLEADRATREAEDMKKSADIFKQEAEAARIATRAAEEKLEVALKEAEEAKVAQRVADYKIHNASRKFTACNGEEDQAAAANISEPPNGGIKLSNEEYQSLCHKAEKLKTEADIKVATVMAQVESINRSEKELVKKVEERMREAEEVEAATRDAVKRAEVDEAAKLVVEGELLRWRHEEGNHLVAEETLIEGR</sequence>
<evidence type="ECO:0000256" key="1">
    <source>
        <dbReference type="ARBA" id="ARBA00005485"/>
    </source>
</evidence>
<feature type="compositionally biased region" description="Polar residues" evidence="4">
    <location>
        <begin position="7"/>
        <end position="23"/>
    </location>
</feature>
<evidence type="ECO:0000313" key="6">
    <source>
        <dbReference type="Proteomes" id="UP001152523"/>
    </source>
</evidence>
<evidence type="ECO:0000256" key="4">
    <source>
        <dbReference type="SAM" id="MobiDB-lite"/>
    </source>
</evidence>
<comment type="caution">
    <text evidence="5">The sequence shown here is derived from an EMBL/GenBank/DDBJ whole genome shotgun (WGS) entry which is preliminary data.</text>
</comment>
<evidence type="ECO:0008006" key="7">
    <source>
        <dbReference type="Google" id="ProtNLM"/>
    </source>
</evidence>
<evidence type="ECO:0000313" key="5">
    <source>
        <dbReference type="EMBL" id="CAH9112139.1"/>
    </source>
</evidence>
<dbReference type="GO" id="GO:0009903">
    <property type="term" value="P:chloroplast avoidance movement"/>
    <property type="evidence" value="ECO:0007669"/>
    <property type="project" value="TreeGrafter"/>
</dbReference>
<dbReference type="EMBL" id="CAMAPF010000193">
    <property type="protein sequence ID" value="CAH9112139.1"/>
    <property type="molecule type" value="Genomic_DNA"/>
</dbReference>
<dbReference type="PANTHER" id="PTHR32054:SF3">
    <property type="entry name" value="HEAVY CHAIN, PUTATIVE, EXPRESSED-RELATED"/>
    <property type="match status" value="1"/>
</dbReference>
<dbReference type="PANTHER" id="PTHR32054">
    <property type="entry name" value="HEAVY CHAIN, PUTATIVE, EXPRESSED-RELATED-RELATED"/>
    <property type="match status" value="1"/>
</dbReference>
<dbReference type="Proteomes" id="UP001152523">
    <property type="component" value="Unassembled WGS sequence"/>
</dbReference>
<dbReference type="GO" id="GO:0005829">
    <property type="term" value="C:cytosol"/>
    <property type="evidence" value="ECO:0007669"/>
    <property type="project" value="TreeGrafter"/>
</dbReference>
<evidence type="ECO:0000256" key="3">
    <source>
        <dbReference type="SAM" id="Coils"/>
    </source>
</evidence>
<feature type="coiled-coil region" evidence="3">
    <location>
        <begin position="104"/>
        <end position="152"/>
    </location>
</feature>